<protein>
    <submittedName>
        <fullName evidence="10">Acriflavine resistance protein B</fullName>
    </submittedName>
</protein>
<comment type="similarity">
    <text evidence="3">Belongs to the resistance-nodulation-cell division (RND) (TC 2.A.6) family.</text>
</comment>
<dbReference type="PANTHER" id="PTHR32063:SF24">
    <property type="entry name" value="CATION EFFLUX SYSTEM (ACRB_ACRD_ACRF FAMILY)"/>
    <property type="match status" value="1"/>
</dbReference>
<keyword evidence="4" id="KW-0813">Transport</keyword>
<evidence type="ECO:0000256" key="7">
    <source>
        <dbReference type="ARBA" id="ARBA00022989"/>
    </source>
</evidence>
<keyword evidence="11" id="KW-1185">Reference proteome</keyword>
<evidence type="ECO:0000313" key="11">
    <source>
        <dbReference type="Proteomes" id="UP000598120"/>
    </source>
</evidence>
<dbReference type="InterPro" id="IPR027463">
    <property type="entry name" value="AcrB_DN_DC_subdom"/>
</dbReference>
<dbReference type="GO" id="GO:0015562">
    <property type="term" value="F:efflux transmembrane transporter activity"/>
    <property type="evidence" value="ECO:0007669"/>
    <property type="project" value="InterPro"/>
</dbReference>
<organism evidence="10 11">
    <name type="scientific">Aquaticitalea lipolytica</name>
    <dbReference type="NCBI Taxonomy" id="1247562"/>
    <lineage>
        <taxon>Bacteria</taxon>
        <taxon>Pseudomonadati</taxon>
        <taxon>Bacteroidota</taxon>
        <taxon>Flavobacteriia</taxon>
        <taxon>Flavobacteriales</taxon>
        <taxon>Flavobacteriaceae</taxon>
        <taxon>Aquaticitalea</taxon>
    </lineage>
</organism>
<sequence>MLNNIIRYSITHKLVIGLLTLALIVAGVYSLKQLPVDAVPDITNNQVQVITNSPTLAAQEVERLITFPVEITMATIPQIDEIRSFSRFGLSVVTIVFEEDVDVYWARQQVNERLADAQSRIPEGIGKPGIAPLTTGLGEIYQYVVTTKPGYEDKYDAVQLRTIQDWVVKRQLLGTKGVADVSSFGGYLKQFEIAISPERLNAMQVSISEIFDALENNNQNTGGAYIEKNDKALFIRSEGLVGSIRDIENILVKQSENGTPVLISDVANVQIGSAIRYGATTRNGEGEVVSAIVMMLKGANSAQVIADVKNKIATISKTLPEGVVIEPFLDRTKLVNNAIGTVTTNLIEGALIVIFILLLLLGNWRAGLITASVIPLALLFAFSMMHLFGVSANLMSLGAIDFGLIVDGAVIIVEATLFHLGSMKLKRKLTQPEMDEEVFQSASKIRNSAAFGEIIILIVYLPILALVGTEGKMFGPMAQTVSFAILGAFILSLTYIPMMSALVLSKNTNHKKNISDKIMDFFYRIYQPILKRAMHTRTIVVGITVVLFVIAFMVFRSLGGEFIPTLEEGDFAVETRVMTGSSLSNTIKATTKAEKILLDNFPEVLQVVSKIGSGEIPTDPMPIEAADLMIILKDKSEWTSAFSREELANKMAKALEVIPGVTFGFQQPIQMRFNELMTGVRQDVAVKIYGEDLDQLSKYANQIGKIAGTVNGAVDIYIEEVTGVPQIVIDYNRAQLAKYGLDIKSVNNTIQAAFAGASSGLVYEGEKQFDLVVRLEGDHRTNLSDVQNLYINGAKGQQIPLQQVANVSIIDGPYQIQRDDTRRRIITAFNVRNRDVESVVDEISKKIESQVNLAPGYSISYGGQFENLVEARQRLSIAVPMALLLIFILLYFTFGSIKQGVLIFTAIPLSAIGGVFALWLRDLPFSISAGVGFIALFGVAVLNGIVLIAEFNRLKKDGVSDVFERIYQGTKTRLRPVIMTATVASLGFLPMAISQTSGAEVQRPLATVVIGGLITATFLTLVVLPILYYYSENKIKMKTNKTVMMLLFVFFASVVSVNAQTTQNVKAFDKLETVIEIALKNNPNIKISKLQTEQEQALKGASFDVPKTEFGVEYGQTNSIADNDTRFSVSQTFAFPTLYSNQNKLSKAKIASSEFNQEVVINELVAQIKSAYYQLWYLKSKQNLLRQQDSIFEKFQYAANLRFKTGESNALEQATANAELAGIKIGLKENSSEMKTYQLLLQNLIQSDSLVDINVGKLEIISTLFSDDLNDNISVSNNPMVSYYKSKVEVADKESLVQSAKMLPDITLGYFNQSFIGNGETANGMPTVFDSGNRFTGVQLGLSIPVFFNGHTSKIKAAKIHKMEVESQLEAVTSYTKSELQSAFERLKVCHENMNFYRINALPQVELLLKSSQRGFQEGEIEYIEYVQGLNRALTIQTKYLDYINQYNQTLIVIEKLTANN</sequence>
<comment type="subcellular location">
    <subcellularLocation>
        <location evidence="1">Cell membrane</location>
        <topology evidence="1">Multi-pass membrane protein</topology>
    </subcellularLocation>
</comment>
<dbReference type="SUPFAM" id="SSF56954">
    <property type="entry name" value="Outer membrane efflux proteins (OEP)"/>
    <property type="match status" value="1"/>
</dbReference>
<dbReference type="Proteomes" id="UP000598120">
    <property type="component" value="Unassembled WGS sequence"/>
</dbReference>
<dbReference type="SUPFAM" id="SSF82714">
    <property type="entry name" value="Multidrug efflux transporter AcrB TolC docking domain, DN and DC subdomains"/>
    <property type="match status" value="2"/>
</dbReference>
<keyword evidence="8 9" id="KW-0472">Membrane</keyword>
<dbReference type="Gene3D" id="3.30.70.1440">
    <property type="entry name" value="Multidrug efflux transporter AcrB pore domain"/>
    <property type="match status" value="1"/>
</dbReference>
<feature type="transmembrane region" description="Helical" evidence="9">
    <location>
        <begin position="449"/>
        <end position="469"/>
    </location>
</feature>
<feature type="transmembrane region" description="Helical" evidence="9">
    <location>
        <begin position="539"/>
        <end position="558"/>
    </location>
</feature>
<dbReference type="PRINTS" id="PR00702">
    <property type="entry name" value="ACRIFLAVINRP"/>
</dbReference>
<dbReference type="EMBL" id="BMIC01000001">
    <property type="protein sequence ID" value="GFZ81080.1"/>
    <property type="molecule type" value="Genomic_DNA"/>
</dbReference>
<keyword evidence="6 9" id="KW-0812">Transmembrane</keyword>
<feature type="transmembrane region" description="Helical" evidence="9">
    <location>
        <begin position="875"/>
        <end position="894"/>
    </location>
</feature>
<name>A0A8J2TNT1_9FLAO</name>
<feature type="transmembrane region" description="Helical" evidence="9">
    <location>
        <begin position="1005"/>
        <end position="1030"/>
    </location>
</feature>
<dbReference type="SUPFAM" id="SSF82693">
    <property type="entry name" value="Multidrug efflux transporter AcrB pore domain, PN1, PN2, PC1 and PC2 subdomains"/>
    <property type="match status" value="2"/>
</dbReference>
<evidence type="ECO:0000256" key="1">
    <source>
        <dbReference type="ARBA" id="ARBA00004651"/>
    </source>
</evidence>
<dbReference type="Gene3D" id="1.20.1640.10">
    <property type="entry name" value="Multidrug efflux transporter AcrB transmembrane domain"/>
    <property type="match status" value="2"/>
</dbReference>
<dbReference type="RefSeq" id="WP_188605141.1">
    <property type="nucleotide sequence ID" value="NZ_BMIC01000001.1"/>
</dbReference>
<dbReference type="GO" id="GO:0042910">
    <property type="term" value="F:xenobiotic transmembrane transporter activity"/>
    <property type="evidence" value="ECO:0007669"/>
    <property type="project" value="TreeGrafter"/>
</dbReference>
<feature type="transmembrane region" description="Helical" evidence="9">
    <location>
        <begin position="338"/>
        <end position="361"/>
    </location>
</feature>
<accession>A0A8J2TNT1</accession>
<dbReference type="Pfam" id="PF00873">
    <property type="entry name" value="ACR_tran"/>
    <property type="match status" value="1"/>
</dbReference>
<evidence type="ECO:0000256" key="5">
    <source>
        <dbReference type="ARBA" id="ARBA00022475"/>
    </source>
</evidence>
<dbReference type="GO" id="GO:0008324">
    <property type="term" value="F:monoatomic cation transmembrane transporter activity"/>
    <property type="evidence" value="ECO:0007669"/>
    <property type="project" value="InterPro"/>
</dbReference>
<reference evidence="10 11" key="1">
    <citation type="journal article" date="2014" name="Int. J. Syst. Evol. Microbiol.">
        <title>Complete genome sequence of Corynebacterium casei LMG S-19264T (=DSM 44701T), isolated from a smear-ripened cheese.</title>
        <authorList>
            <consortium name="US DOE Joint Genome Institute (JGI-PGF)"/>
            <person name="Walter F."/>
            <person name="Albersmeier A."/>
            <person name="Kalinowski J."/>
            <person name="Ruckert C."/>
        </authorList>
    </citation>
    <scope>NUCLEOTIDE SEQUENCE [LARGE SCALE GENOMIC DNA]</scope>
    <source>
        <strain evidence="10 11">CGMCC 1.15295</strain>
    </source>
</reference>
<evidence type="ECO:0000256" key="8">
    <source>
        <dbReference type="ARBA" id="ARBA00023136"/>
    </source>
</evidence>
<proteinExistence type="inferred from homology"/>
<dbReference type="Pfam" id="PF02321">
    <property type="entry name" value="OEP"/>
    <property type="match status" value="1"/>
</dbReference>
<evidence type="ECO:0000256" key="9">
    <source>
        <dbReference type="SAM" id="Phobius"/>
    </source>
</evidence>
<feature type="transmembrane region" description="Helical" evidence="9">
    <location>
        <begin position="481"/>
        <end position="504"/>
    </location>
</feature>
<dbReference type="InterPro" id="IPR004763">
    <property type="entry name" value="CusA-like"/>
</dbReference>
<gene>
    <name evidence="10" type="ORF">GCM10011531_09050</name>
</gene>
<dbReference type="Gene3D" id="3.30.70.1430">
    <property type="entry name" value="Multidrug efflux transporter AcrB pore domain"/>
    <property type="match status" value="2"/>
</dbReference>
<keyword evidence="5" id="KW-1003">Cell membrane</keyword>
<comment type="caution">
    <text evidence="10">The sequence shown here is derived from an EMBL/GenBank/DDBJ whole genome shotgun (WGS) entry which is preliminary data.</text>
</comment>
<dbReference type="InterPro" id="IPR001036">
    <property type="entry name" value="Acrflvin-R"/>
</dbReference>
<feature type="transmembrane region" description="Helical" evidence="9">
    <location>
        <begin position="1042"/>
        <end position="1059"/>
    </location>
</feature>
<feature type="transmembrane region" description="Helical" evidence="9">
    <location>
        <begin position="901"/>
        <end position="920"/>
    </location>
</feature>
<dbReference type="NCBIfam" id="TIGR00914">
    <property type="entry name" value="2A0601"/>
    <property type="match status" value="1"/>
</dbReference>
<comment type="similarity">
    <text evidence="2">Belongs to the outer membrane factor (OMF) (TC 1.B.17) family.</text>
</comment>
<keyword evidence="7 9" id="KW-1133">Transmembrane helix</keyword>
<dbReference type="InterPro" id="IPR003423">
    <property type="entry name" value="OMP_efflux"/>
</dbReference>
<evidence type="ECO:0000313" key="10">
    <source>
        <dbReference type="EMBL" id="GFZ81080.1"/>
    </source>
</evidence>
<evidence type="ECO:0000256" key="6">
    <source>
        <dbReference type="ARBA" id="ARBA00022692"/>
    </source>
</evidence>
<dbReference type="Gene3D" id="3.30.70.1320">
    <property type="entry name" value="Multidrug efflux transporter AcrB pore domain like"/>
    <property type="match status" value="1"/>
</dbReference>
<dbReference type="Gene3D" id="1.20.1600.10">
    <property type="entry name" value="Outer membrane efflux proteins (OEP)"/>
    <property type="match status" value="1"/>
</dbReference>
<feature type="transmembrane region" description="Helical" evidence="9">
    <location>
        <begin position="926"/>
        <end position="949"/>
    </location>
</feature>
<dbReference type="GO" id="GO:0005886">
    <property type="term" value="C:plasma membrane"/>
    <property type="evidence" value="ECO:0007669"/>
    <property type="project" value="UniProtKB-SubCell"/>
</dbReference>
<evidence type="ECO:0000256" key="3">
    <source>
        <dbReference type="ARBA" id="ARBA00010942"/>
    </source>
</evidence>
<evidence type="ECO:0000256" key="2">
    <source>
        <dbReference type="ARBA" id="ARBA00007613"/>
    </source>
</evidence>
<dbReference type="PANTHER" id="PTHR32063">
    <property type="match status" value="1"/>
</dbReference>
<dbReference type="SUPFAM" id="SSF82866">
    <property type="entry name" value="Multidrug efflux transporter AcrB transmembrane domain"/>
    <property type="match status" value="2"/>
</dbReference>
<evidence type="ECO:0000256" key="4">
    <source>
        <dbReference type="ARBA" id="ARBA00022448"/>
    </source>
</evidence>
<feature type="transmembrane region" description="Helical" evidence="9">
    <location>
        <begin position="394"/>
        <end position="418"/>
    </location>
</feature>
<dbReference type="Gene3D" id="3.30.2090.10">
    <property type="entry name" value="Multidrug efflux transporter AcrB TolC docking domain, DN and DC subdomains"/>
    <property type="match status" value="2"/>
</dbReference>
<feature type="transmembrane region" description="Helical" evidence="9">
    <location>
        <begin position="974"/>
        <end position="993"/>
    </location>
</feature>
<feature type="transmembrane region" description="Helical" evidence="9">
    <location>
        <begin position="368"/>
        <end position="388"/>
    </location>
</feature>